<dbReference type="EMBL" id="NNRN01000044">
    <property type="protein sequence ID" value="OYR30397.1"/>
    <property type="molecule type" value="Genomic_DNA"/>
</dbReference>
<dbReference type="EMBL" id="WBWF01000004">
    <property type="protein sequence ID" value="KAB2704490.1"/>
    <property type="molecule type" value="Genomic_DNA"/>
</dbReference>
<accession>A0A256GTA0</accession>
<evidence type="ECO:0000313" key="3">
    <source>
        <dbReference type="EMBL" id="OYR30397.1"/>
    </source>
</evidence>
<gene>
    <name evidence="3" type="ORF">CES86_1721</name>
    <name evidence="2" type="ORF">F9L03_07565</name>
</gene>
<evidence type="ECO:0000259" key="1">
    <source>
        <dbReference type="Pfam" id="PF20109"/>
    </source>
</evidence>
<dbReference type="AlphaFoldDB" id="A0A256GTA0"/>
<feature type="domain" description="Transcriptional regulator-like" evidence="1">
    <location>
        <begin position="8"/>
        <end position="66"/>
    </location>
</feature>
<dbReference type="InterPro" id="IPR045465">
    <property type="entry name" value="Trans_reg_dom"/>
</dbReference>
<dbReference type="Proteomes" id="UP000435957">
    <property type="component" value="Unassembled WGS sequence"/>
</dbReference>
<protein>
    <submittedName>
        <fullName evidence="2">DUF2285 domain-containing protein</fullName>
    </submittedName>
</protein>
<dbReference type="Proteomes" id="UP000216363">
    <property type="component" value="Unassembled WGS sequence"/>
</dbReference>
<organism evidence="3 4">
    <name type="scientific">Brucella lupini</name>
    <dbReference type="NCBI Taxonomy" id="255457"/>
    <lineage>
        <taxon>Bacteria</taxon>
        <taxon>Pseudomonadati</taxon>
        <taxon>Pseudomonadota</taxon>
        <taxon>Alphaproteobacteria</taxon>
        <taxon>Hyphomicrobiales</taxon>
        <taxon>Brucellaceae</taxon>
        <taxon>Brucella/Ochrobactrum group</taxon>
        <taxon>Brucella</taxon>
    </lineage>
</organism>
<reference evidence="2 5" key="2">
    <citation type="submission" date="2019-09" db="EMBL/GenBank/DDBJ databases">
        <title>Taxonomic organization of the family Brucellaceae based on a phylogenomic approach.</title>
        <authorList>
            <person name="Leclercq S."/>
            <person name="Cloeckaert A."/>
            <person name="Zygmunt M.S."/>
        </authorList>
    </citation>
    <scope>NUCLEOTIDE SEQUENCE [LARGE SCALE GENOMIC DNA]</scope>
    <source>
        <strain evidence="2 5">LUP23</strain>
    </source>
</reference>
<reference evidence="3 4" key="1">
    <citation type="submission" date="2017-07" db="EMBL/GenBank/DDBJ databases">
        <title>Draft genome of Ochrobactrum lupini type strain LUP21.</title>
        <authorList>
            <person name="Krzyzanowska D.M."/>
            <person name="Jafra S."/>
        </authorList>
    </citation>
    <scope>NUCLEOTIDE SEQUENCE [LARGE SCALE GENOMIC DNA]</scope>
    <source>
        <strain evidence="3 4">LUP21</strain>
    </source>
</reference>
<evidence type="ECO:0000313" key="2">
    <source>
        <dbReference type="EMBL" id="KAB2704490.1"/>
    </source>
</evidence>
<dbReference type="RefSeq" id="WP_080692129.1">
    <property type="nucleotide sequence ID" value="NZ_JBHEEP010000005.1"/>
</dbReference>
<proteinExistence type="predicted"/>
<evidence type="ECO:0000313" key="4">
    <source>
        <dbReference type="Proteomes" id="UP000216363"/>
    </source>
</evidence>
<dbReference type="Pfam" id="PF20109">
    <property type="entry name" value="Trans_reg_dom"/>
    <property type="match status" value="1"/>
</dbReference>
<name>A0A256GTA0_9HYPH</name>
<sequence length="74" mass="8764">MKPNTSLWRVASTYDFVDHAGVDDIAWECLRRNRDYQKDYAGLKARSALDRPVPAELERRWGLRFRRPSSPRSR</sequence>
<keyword evidence="5" id="KW-1185">Reference proteome</keyword>
<evidence type="ECO:0000313" key="5">
    <source>
        <dbReference type="Proteomes" id="UP000435957"/>
    </source>
</evidence>
<comment type="caution">
    <text evidence="3">The sequence shown here is derived from an EMBL/GenBank/DDBJ whole genome shotgun (WGS) entry which is preliminary data.</text>
</comment>